<sequence length="157" mass="17368">MCFYGPQLGVRTPPETSPEKYSDTKRLDEFRSPRGHQRSALTRCPPADVRCETRVPPPGYRPEQQNAVMSFISFSGADKDMTLDELGAALKKARDVGALDGRSRPPGRRQRRVWFDRNPGTTGPSAGVAAGRTRRILLIPLPGLHESAMRLTVPQCP</sequence>
<proteinExistence type="predicted"/>
<accession>A0ABN3N8F5</accession>
<gene>
    <name evidence="2" type="ORF">GCM10010393_56420</name>
</gene>
<evidence type="ECO:0000256" key="1">
    <source>
        <dbReference type="SAM" id="MobiDB-lite"/>
    </source>
</evidence>
<dbReference type="EMBL" id="BAAASR010000042">
    <property type="protein sequence ID" value="GAA2516064.1"/>
    <property type="molecule type" value="Genomic_DNA"/>
</dbReference>
<evidence type="ECO:0000313" key="2">
    <source>
        <dbReference type="EMBL" id="GAA2516064.1"/>
    </source>
</evidence>
<evidence type="ECO:0000313" key="3">
    <source>
        <dbReference type="Proteomes" id="UP001499942"/>
    </source>
</evidence>
<feature type="region of interest" description="Disordered" evidence="1">
    <location>
        <begin position="98"/>
        <end position="126"/>
    </location>
</feature>
<organism evidence="2 3">
    <name type="scientific">Streptomyces gobitricini</name>
    <dbReference type="NCBI Taxonomy" id="68211"/>
    <lineage>
        <taxon>Bacteria</taxon>
        <taxon>Bacillati</taxon>
        <taxon>Actinomycetota</taxon>
        <taxon>Actinomycetes</taxon>
        <taxon>Kitasatosporales</taxon>
        <taxon>Streptomycetaceae</taxon>
        <taxon>Streptomyces</taxon>
    </lineage>
</organism>
<keyword evidence="3" id="KW-1185">Reference proteome</keyword>
<feature type="region of interest" description="Disordered" evidence="1">
    <location>
        <begin position="1"/>
        <end position="43"/>
    </location>
</feature>
<dbReference type="Proteomes" id="UP001499942">
    <property type="component" value="Unassembled WGS sequence"/>
</dbReference>
<comment type="caution">
    <text evidence="2">The sequence shown here is derived from an EMBL/GenBank/DDBJ whole genome shotgun (WGS) entry which is preliminary data.</text>
</comment>
<reference evidence="2 3" key="1">
    <citation type="journal article" date="2019" name="Int. J. Syst. Evol. Microbiol.">
        <title>The Global Catalogue of Microorganisms (GCM) 10K type strain sequencing project: providing services to taxonomists for standard genome sequencing and annotation.</title>
        <authorList>
            <consortium name="The Broad Institute Genomics Platform"/>
            <consortium name="The Broad Institute Genome Sequencing Center for Infectious Disease"/>
            <person name="Wu L."/>
            <person name="Ma J."/>
        </authorList>
    </citation>
    <scope>NUCLEOTIDE SEQUENCE [LARGE SCALE GENOMIC DNA]</scope>
    <source>
        <strain evidence="2 3">JCM 5062</strain>
    </source>
</reference>
<feature type="compositionally biased region" description="Basic and acidic residues" evidence="1">
    <location>
        <begin position="17"/>
        <end position="32"/>
    </location>
</feature>
<name>A0ABN3N8F5_9ACTN</name>
<protein>
    <submittedName>
        <fullName evidence="2">Uncharacterized protein</fullName>
    </submittedName>
</protein>